<dbReference type="Gene3D" id="1.10.20.140">
    <property type="match status" value="1"/>
</dbReference>
<evidence type="ECO:0000256" key="10">
    <source>
        <dbReference type="RuleBase" id="RU003785"/>
    </source>
</evidence>
<dbReference type="SUPFAM" id="SSF52540">
    <property type="entry name" value="P-loop containing nucleoside triphosphate hydrolases"/>
    <property type="match status" value="1"/>
</dbReference>
<evidence type="ECO:0000256" key="5">
    <source>
        <dbReference type="ARBA" id="ARBA00022694"/>
    </source>
</evidence>
<sequence>EIISVDSALIYKGMDIGTAKPDPEILVEAPHHLIDILDPAESYSAADFRRDALSLMADITARGRIPLLVGGTMMYFKMLRDGMAAMPAADAEVRQQLLNSAHENGWAFLHQRLSEIDPEAAQRIKPSDTQRLQRALEVYELTGKPLSQWHREQEEQSLPYHLVSLAVAPEDRAVLHERIALRFRLMLENGFLEEARSLYQREDLNVSMPSIRSVGYRQAWSYLDGELSYDEMVERGIIATRQLAKRQLTWLRSWPDVHWLDTLSENLSGDALKVLGSALK</sequence>
<keyword evidence="5" id="KW-0819">tRNA processing</keyword>
<reference evidence="12" key="3">
    <citation type="submission" date="2015-06" db="UniProtKB">
        <authorList>
            <consortium name="EnsemblMetazoa"/>
        </authorList>
    </citation>
    <scope>IDENTIFICATION</scope>
</reference>
<dbReference type="Proteomes" id="UP000014760">
    <property type="component" value="Unassembled WGS sequence"/>
</dbReference>
<gene>
    <name evidence="11" type="ORF">CAPTEDRAFT_90108</name>
</gene>
<comment type="similarity">
    <text evidence="2 10">Belongs to the IPP transferase family.</text>
</comment>
<protein>
    <recommendedName>
        <fullName evidence="3">tRNA dimethylallyltransferase</fullName>
        <ecNumber evidence="3">2.5.1.75</ecNumber>
    </recommendedName>
</protein>
<evidence type="ECO:0000256" key="3">
    <source>
        <dbReference type="ARBA" id="ARBA00012665"/>
    </source>
</evidence>
<keyword evidence="4 10" id="KW-0808">Transferase</keyword>
<dbReference type="InterPro" id="IPR018022">
    <property type="entry name" value="IPT"/>
</dbReference>
<proteinExistence type="inferred from homology"/>
<keyword evidence="7 10" id="KW-0067">ATP-binding</keyword>
<dbReference type="HAMAP" id="MF_00185">
    <property type="entry name" value="IPP_trans"/>
    <property type="match status" value="1"/>
</dbReference>
<dbReference type="GO" id="GO:0006400">
    <property type="term" value="P:tRNA modification"/>
    <property type="evidence" value="ECO:0007669"/>
    <property type="project" value="TreeGrafter"/>
</dbReference>
<comment type="cofactor">
    <cofactor evidence="1">
        <name>Mg(2+)</name>
        <dbReference type="ChEBI" id="CHEBI:18420"/>
    </cofactor>
</comment>
<evidence type="ECO:0000256" key="9">
    <source>
        <dbReference type="ARBA" id="ARBA00049563"/>
    </source>
</evidence>
<keyword evidence="6 10" id="KW-0547">Nucleotide-binding</keyword>
<organism evidence="11">
    <name type="scientific">Capitella teleta</name>
    <name type="common">Polychaete worm</name>
    <dbReference type="NCBI Taxonomy" id="283909"/>
    <lineage>
        <taxon>Eukaryota</taxon>
        <taxon>Metazoa</taxon>
        <taxon>Spiralia</taxon>
        <taxon>Lophotrochozoa</taxon>
        <taxon>Annelida</taxon>
        <taxon>Polychaeta</taxon>
        <taxon>Sedentaria</taxon>
        <taxon>Scolecida</taxon>
        <taxon>Capitellidae</taxon>
        <taxon>Capitella</taxon>
    </lineage>
</organism>
<accession>R7U288</accession>
<keyword evidence="8" id="KW-0460">Magnesium</keyword>
<evidence type="ECO:0000256" key="2">
    <source>
        <dbReference type="ARBA" id="ARBA00005842"/>
    </source>
</evidence>
<dbReference type="InterPro" id="IPR039657">
    <property type="entry name" value="Dimethylallyltransferase"/>
</dbReference>
<dbReference type="NCBIfam" id="TIGR00174">
    <property type="entry name" value="miaA"/>
    <property type="match status" value="1"/>
</dbReference>
<reference evidence="13" key="1">
    <citation type="submission" date="2012-12" db="EMBL/GenBank/DDBJ databases">
        <authorList>
            <person name="Hellsten U."/>
            <person name="Grimwood J."/>
            <person name="Chapman J.A."/>
            <person name="Shapiro H."/>
            <person name="Aerts A."/>
            <person name="Otillar R.P."/>
            <person name="Terry A.Y."/>
            <person name="Boore J.L."/>
            <person name="Simakov O."/>
            <person name="Marletaz F."/>
            <person name="Cho S.-J."/>
            <person name="Edsinger-Gonzales E."/>
            <person name="Havlak P."/>
            <person name="Kuo D.-H."/>
            <person name="Larsson T."/>
            <person name="Lv J."/>
            <person name="Arendt D."/>
            <person name="Savage R."/>
            <person name="Osoegawa K."/>
            <person name="de Jong P."/>
            <person name="Lindberg D.R."/>
            <person name="Seaver E.C."/>
            <person name="Weisblat D.A."/>
            <person name="Putnam N.H."/>
            <person name="Grigoriev I.V."/>
            <person name="Rokhsar D.S."/>
        </authorList>
    </citation>
    <scope>NUCLEOTIDE SEQUENCE</scope>
    <source>
        <strain evidence="13">I ESC-2004</strain>
    </source>
</reference>
<evidence type="ECO:0000256" key="4">
    <source>
        <dbReference type="ARBA" id="ARBA00022679"/>
    </source>
</evidence>
<dbReference type="GO" id="GO:0005524">
    <property type="term" value="F:ATP binding"/>
    <property type="evidence" value="ECO:0007669"/>
    <property type="project" value="UniProtKB-KW"/>
</dbReference>
<dbReference type="GO" id="GO:0052381">
    <property type="term" value="F:tRNA dimethylallyltransferase activity"/>
    <property type="evidence" value="ECO:0007669"/>
    <property type="project" value="UniProtKB-EC"/>
</dbReference>
<keyword evidence="13" id="KW-1185">Reference proteome</keyword>
<evidence type="ECO:0000256" key="1">
    <source>
        <dbReference type="ARBA" id="ARBA00001946"/>
    </source>
</evidence>
<dbReference type="OrthoDB" id="775260at2759"/>
<reference evidence="11 13" key="2">
    <citation type="journal article" date="2013" name="Nature">
        <title>Insights into bilaterian evolution from three spiralian genomes.</title>
        <authorList>
            <person name="Simakov O."/>
            <person name="Marletaz F."/>
            <person name="Cho S.J."/>
            <person name="Edsinger-Gonzales E."/>
            <person name="Havlak P."/>
            <person name="Hellsten U."/>
            <person name="Kuo D.H."/>
            <person name="Larsson T."/>
            <person name="Lv J."/>
            <person name="Arendt D."/>
            <person name="Savage R."/>
            <person name="Osoegawa K."/>
            <person name="de Jong P."/>
            <person name="Grimwood J."/>
            <person name="Chapman J.A."/>
            <person name="Shapiro H."/>
            <person name="Aerts A."/>
            <person name="Otillar R.P."/>
            <person name="Terry A.Y."/>
            <person name="Boore J.L."/>
            <person name="Grigoriev I.V."/>
            <person name="Lindberg D.R."/>
            <person name="Seaver E.C."/>
            <person name="Weisblat D.A."/>
            <person name="Putnam N.H."/>
            <person name="Rokhsar D.S."/>
        </authorList>
    </citation>
    <scope>NUCLEOTIDE SEQUENCE</scope>
    <source>
        <strain evidence="11 13">I ESC-2004</strain>
    </source>
</reference>
<comment type="catalytic activity">
    <reaction evidence="9">
        <text>adenosine(37) in tRNA + dimethylallyl diphosphate = N(6)-dimethylallyladenosine(37) in tRNA + diphosphate</text>
        <dbReference type="Rhea" id="RHEA:26482"/>
        <dbReference type="Rhea" id="RHEA-COMP:10162"/>
        <dbReference type="Rhea" id="RHEA-COMP:10375"/>
        <dbReference type="ChEBI" id="CHEBI:33019"/>
        <dbReference type="ChEBI" id="CHEBI:57623"/>
        <dbReference type="ChEBI" id="CHEBI:74411"/>
        <dbReference type="ChEBI" id="CHEBI:74415"/>
        <dbReference type="EC" id="2.5.1.75"/>
    </reaction>
</comment>
<dbReference type="FunFam" id="1.10.20.140:FF:000001">
    <property type="entry name" value="tRNA dimethylallyltransferase"/>
    <property type="match status" value="1"/>
</dbReference>
<dbReference type="EnsemblMetazoa" id="CapteT90108">
    <property type="protein sequence ID" value="CapteP90108"/>
    <property type="gene ID" value="CapteG90108"/>
</dbReference>
<dbReference type="EC" id="2.5.1.75" evidence="3"/>
<evidence type="ECO:0000313" key="13">
    <source>
        <dbReference type="Proteomes" id="UP000014760"/>
    </source>
</evidence>
<evidence type="ECO:0000313" key="12">
    <source>
        <dbReference type="EnsemblMetazoa" id="CapteP90108"/>
    </source>
</evidence>
<evidence type="ECO:0000313" key="11">
    <source>
        <dbReference type="EMBL" id="ELU00115.1"/>
    </source>
</evidence>
<dbReference type="AlphaFoldDB" id="R7U288"/>
<dbReference type="PANTHER" id="PTHR11088">
    <property type="entry name" value="TRNA DIMETHYLALLYLTRANSFERASE"/>
    <property type="match status" value="1"/>
</dbReference>
<dbReference type="InterPro" id="IPR027417">
    <property type="entry name" value="P-loop_NTPase"/>
</dbReference>
<dbReference type="EMBL" id="AMQN01047653">
    <property type="status" value="NOT_ANNOTATED_CDS"/>
    <property type="molecule type" value="Genomic_DNA"/>
</dbReference>
<feature type="non-terminal residue" evidence="11">
    <location>
        <position position="1"/>
    </location>
</feature>
<evidence type="ECO:0000256" key="7">
    <source>
        <dbReference type="ARBA" id="ARBA00022840"/>
    </source>
</evidence>
<dbReference type="HOGENOM" id="CLU_032616_0_0_1"/>
<dbReference type="OMA" id="DERCEIM"/>
<dbReference type="Pfam" id="PF01715">
    <property type="entry name" value="IPPT"/>
    <property type="match status" value="1"/>
</dbReference>
<dbReference type="STRING" id="283909.R7U288"/>
<name>R7U288_CAPTE</name>
<dbReference type="EMBL" id="KB306144">
    <property type="protein sequence ID" value="ELU00115.1"/>
    <property type="molecule type" value="Genomic_DNA"/>
</dbReference>
<dbReference type="PANTHER" id="PTHR11088:SF60">
    <property type="entry name" value="TRNA DIMETHYLALLYLTRANSFERASE"/>
    <property type="match status" value="1"/>
</dbReference>
<evidence type="ECO:0000256" key="6">
    <source>
        <dbReference type="ARBA" id="ARBA00022741"/>
    </source>
</evidence>
<dbReference type="Gene3D" id="3.40.50.300">
    <property type="entry name" value="P-loop containing nucleotide triphosphate hydrolases"/>
    <property type="match status" value="1"/>
</dbReference>
<evidence type="ECO:0000256" key="8">
    <source>
        <dbReference type="ARBA" id="ARBA00022842"/>
    </source>
</evidence>